<evidence type="ECO:0000256" key="1">
    <source>
        <dbReference type="ARBA" id="ARBA00022630"/>
    </source>
</evidence>
<sequence>MSHEINKIAIVGAGPVGLLVAILISRLGIPVDLVDVGEGVDMRPRGAAYGPSAVRVLRRAGVLDQIRANGIELNHFCWRKVSGEWITGLKDCFDETYTDRFAILPVDKLSMLLYENLKKYPTAKVYWEHNFTGLTQDAEQVTISTEHKGQTKTFTADFLVACDGGRSGVRRALFGRRFPGHTWEHQIVATNVRVETTMMEKYGWSDIFWMIDPEYWCVVAKIEASPDVWRVSYGEPGHLDEKELRARCAGKLAKILPGDPQPGDYELERFSPFKLQQRCAEKMTVGRVTLAGDAAHICNPIGGYGLTSGIADIGSLVDCFQGIHEGRASINILNKYDQSRREKYYTVTDALSTANLKRLFLPGDDALMLDPGLQQIAEAARNPVTAKAYFQASDNLSVDMTQFWDIKPIQENGTTAIHA</sequence>
<dbReference type="EMBL" id="AMGX01000014">
    <property type="protein sequence ID" value="EXJ67933.1"/>
    <property type="molecule type" value="Genomic_DNA"/>
</dbReference>
<dbReference type="Proteomes" id="UP000019471">
    <property type="component" value="Unassembled WGS sequence"/>
</dbReference>
<dbReference type="InterPro" id="IPR036188">
    <property type="entry name" value="FAD/NAD-bd_sf"/>
</dbReference>
<evidence type="ECO:0000256" key="2">
    <source>
        <dbReference type="ARBA" id="ARBA00022827"/>
    </source>
</evidence>
<evidence type="ECO:0000313" key="6">
    <source>
        <dbReference type="EMBL" id="EXJ67933.1"/>
    </source>
</evidence>
<evidence type="ECO:0000256" key="3">
    <source>
        <dbReference type="ARBA" id="ARBA00023002"/>
    </source>
</evidence>
<dbReference type="SUPFAM" id="SSF51905">
    <property type="entry name" value="FAD/NAD(P)-binding domain"/>
    <property type="match status" value="1"/>
</dbReference>
<dbReference type="PRINTS" id="PR00420">
    <property type="entry name" value="RNGMNOXGNASE"/>
</dbReference>
<dbReference type="OrthoDB" id="10016252at2759"/>
<accession>W9WJ54</accession>
<dbReference type="InterPro" id="IPR002938">
    <property type="entry name" value="FAD-bd"/>
</dbReference>
<dbReference type="Gene3D" id="3.30.9.10">
    <property type="entry name" value="D-Amino Acid Oxidase, subunit A, domain 2"/>
    <property type="match status" value="1"/>
</dbReference>
<keyword evidence="4" id="KW-0520">NAD</keyword>
<dbReference type="GO" id="GO:0016491">
    <property type="term" value="F:oxidoreductase activity"/>
    <property type="evidence" value="ECO:0007669"/>
    <property type="project" value="UniProtKB-KW"/>
</dbReference>
<dbReference type="GO" id="GO:0071949">
    <property type="term" value="F:FAD binding"/>
    <property type="evidence" value="ECO:0007669"/>
    <property type="project" value="InterPro"/>
</dbReference>
<reference evidence="6 7" key="1">
    <citation type="submission" date="2013-03" db="EMBL/GenBank/DDBJ databases">
        <title>The Genome Sequence of Cladophialophora psammophila CBS 110553.</title>
        <authorList>
            <consortium name="The Broad Institute Genomics Platform"/>
            <person name="Cuomo C."/>
            <person name="de Hoog S."/>
            <person name="Gorbushina A."/>
            <person name="Walker B."/>
            <person name="Young S.K."/>
            <person name="Zeng Q."/>
            <person name="Gargeya S."/>
            <person name="Fitzgerald M."/>
            <person name="Haas B."/>
            <person name="Abouelleil A."/>
            <person name="Allen A.W."/>
            <person name="Alvarado L."/>
            <person name="Arachchi H.M."/>
            <person name="Berlin A.M."/>
            <person name="Chapman S.B."/>
            <person name="Gainer-Dewar J."/>
            <person name="Goldberg J."/>
            <person name="Griggs A."/>
            <person name="Gujja S."/>
            <person name="Hansen M."/>
            <person name="Howarth C."/>
            <person name="Imamovic A."/>
            <person name="Ireland A."/>
            <person name="Larimer J."/>
            <person name="McCowan C."/>
            <person name="Murphy C."/>
            <person name="Pearson M."/>
            <person name="Poon T.W."/>
            <person name="Priest M."/>
            <person name="Roberts A."/>
            <person name="Saif S."/>
            <person name="Shea T."/>
            <person name="Sisk P."/>
            <person name="Sykes S."/>
            <person name="Wortman J."/>
            <person name="Nusbaum C."/>
            <person name="Birren B."/>
        </authorList>
    </citation>
    <scope>NUCLEOTIDE SEQUENCE [LARGE SCALE GENOMIC DNA]</scope>
    <source>
        <strain evidence="6 7">CBS 110553</strain>
    </source>
</reference>
<keyword evidence="3" id="KW-0560">Oxidoreductase</keyword>
<protein>
    <recommendedName>
        <fullName evidence="5">FAD-binding domain-containing protein</fullName>
    </recommendedName>
</protein>
<dbReference type="PANTHER" id="PTHR43476">
    <property type="entry name" value="3-(3-HYDROXY-PHENYL)PROPIONATE/3-HYDROXYCINNAMIC ACID HYDROXYLASE"/>
    <property type="match status" value="1"/>
</dbReference>
<keyword evidence="1" id="KW-0285">Flavoprotein</keyword>
<keyword evidence="2" id="KW-0274">FAD</keyword>
<dbReference type="HOGENOM" id="CLU_009665_2_2_1"/>
<evidence type="ECO:0000313" key="7">
    <source>
        <dbReference type="Proteomes" id="UP000019471"/>
    </source>
</evidence>
<gene>
    <name evidence="6" type="ORF">A1O5_08547</name>
</gene>
<dbReference type="RefSeq" id="XP_007747319.1">
    <property type="nucleotide sequence ID" value="XM_007749129.1"/>
</dbReference>
<keyword evidence="7" id="KW-1185">Reference proteome</keyword>
<dbReference type="Gene3D" id="3.50.50.60">
    <property type="entry name" value="FAD/NAD(P)-binding domain"/>
    <property type="match status" value="1"/>
</dbReference>
<proteinExistence type="predicted"/>
<dbReference type="PANTHER" id="PTHR43476:SF4">
    <property type="entry name" value="BLR0106 PROTEIN"/>
    <property type="match status" value="1"/>
</dbReference>
<organism evidence="6 7">
    <name type="scientific">Cladophialophora psammophila CBS 110553</name>
    <dbReference type="NCBI Taxonomy" id="1182543"/>
    <lineage>
        <taxon>Eukaryota</taxon>
        <taxon>Fungi</taxon>
        <taxon>Dikarya</taxon>
        <taxon>Ascomycota</taxon>
        <taxon>Pezizomycotina</taxon>
        <taxon>Eurotiomycetes</taxon>
        <taxon>Chaetothyriomycetidae</taxon>
        <taxon>Chaetothyriales</taxon>
        <taxon>Herpotrichiellaceae</taxon>
        <taxon>Cladophialophora</taxon>
    </lineage>
</organism>
<dbReference type="AlphaFoldDB" id="W9WJ54"/>
<evidence type="ECO:0000256" key="4">
    <source>
        <dbReference type="ARBA" id="ARBA00023027"/>
    </source>
</evidence>
<dbReference type="Pfam" id="PF01494">
    <property type="entry name" value="FAD_binding_3"/>
    <property type="match status" value="1"/>
</dbReference>
<feature type="domain" description="FAD-binding" evidence="5">
    <location>
        <begin position="8"/>
        <end position="344"/>
    </location>
</feature>
<dbReference type="GeneID" id="19193246"/>
<dbReference type="InterPro" id="IPR050631">
    <property type="entry name" value="PheA/TfdB_FAD_monoxygenase"/>
</dbReference>
<dbReference type="STRING" id="1182543.W9WJ54"/>
<name>W9WJ54_9EURO</name>
<dbReference type="eggNOG" id="KOG2614">
    <property type="taxonomic scope" value="Eukaryota"/>
</dbReference>
<evidence type="ECO:0000259" key="5">
    <source>
        <dbReference type="Pfam" id="PF01494"/>
    </source>
</evidence>
<comment type="caution">
    <text evidence="6">The sequence shown here is derived from an EMBL/GenBank/DDBJ whole genome shotgun (WGS) entry which is preliminary data.</text>
</comment>